<evidence type="ECO:0000313" key="5">
    <source>
        <dbReference type="EMBL" id="GLS71296.1"/>
    </source>
</evidence>
<dbReference type="InterPro" id="IPR012318">
    <property type="entry name" value="HTH_CRP"/>
</dbReference>
<dbReference type="SUPFAM" id="SSF51206">
    <property type="entry name" value="cAMP-binding domain-like"/>
    <property type="match status" value="1"/>
</dbReference>
<dbReference type="Gene3D" id="2.60.120.10">
    <property type="entry name" value="Jelly Rolls"/>
    <property type="match status" value="1"/>
</dbReference>
<evidence type="ECO:0000256" key="2">
    <source>
        <dbReference type="ARBA" id="ARBA00023125"/>
    </source>
</evidence>
<dbReference type="PANTHER" id="PTHR24567">
    <property type="entry name" value="CRP FAMILY TRANSCRIPTIONAL REGULATORY PROTEIN"/>
    <property type="match status" value="1"/>
</dbReference>
<name>A0AA37TKB6_9HYPH</name>
<evidence type="ECO:0000256" key="3">
    <source>
        <dbReference type="ARBA" id="ARBA00023163"/>
    </source>
</evidence>
<protein>
    <submittedName>
        <fullName evidence="5">Transcriptional regulator</fullName>
    </submittedName>
</protein>
<dbReference type="GO" id="GO:0003677">
    <property type="term" value="F:DNA binding"/>
    <property type="evidence" value="ECO:0007669"/>
    <property type="project" value="UniProtKB-KW"/>
</dbReference>
<evidence type="ECO:0000256" key="1">
    <source>
        <dbReference type="ARBA" id="ARBA00023015"/>
    </source>
</evidence>
<dbReference type="PANTHER" id="PTHR24567:SF74">
    <property type="entry name" value="HTH-TYPE TRANSCRIPTIONAL REGULATOR ARCR"/>
    <property type="match status" value="1"/>
</dbReference>
<dbReference type="RefSeq" id="WP_238194289.1">
    <property type="nucleotide sequence ID" value="NZ_BPQZ01000001.1"/>
</dbReference>
<evidence type="ECO:0000313" key="6">
    <source>
        <dbReference type="Proteomes" id="UP001157440"/>
    </source>
</evidence>
<feature type="domain" description="HTH crp-type" evidence="4">
    <location>
        <begin position="146"/>
        <end position="212"/>
    </location>
</feature>
<dbReference type="GO" id="GO:0005829">
    <property type="term" value="C:cytosol"/>
    <property type="evidence" value="ECO:0007669"/>
    <property type="project" value="TreeGrafter"/>
</dbReference>
<dbReference type="Pfam" id="PF13545">
    <property type="entry name" value="HTH_Crp_2"/>
    <property type="match status" value="1"/>
</dbReference>
<dbReference type="InterPro" id="IPR018490">
    <property type="entry name" value="cNMP-bd_dom_sf"/>
</dbReference>
<dbReference type="SUPFAM" id="SSF46785">
    <property type="entry name" value="Winged helix' DNA-binding domain"/>
    <property type="match status" value="1"/>
</dbReference>
<dbReference type="SMART" id="SM00419">
    <property type="entry name" value="HTH_CRP"/>
    <property type="match status" value="1"/>
</dbReference>
<dbReference type="EMBL" id="BSPL01000017">
    <property type="protein sequence ID" value="GLS71296.1"/>
    <property type="molecule type" value="Genomic_DNA"/>
</dbReference>
<dbReference type="InterPro" id="IPR014710">
    <property type="entry name" value="RmlC-like_jellyroll"/>
</dbReference>
<organism evidence="5 6">
    <name type="scientific">Methylobacterium tardum</name>
    <dbReference type="NCBI Taxonomy" id="374432"/>
    <lineage>
        <taxon>Bacteria</taxon>
        <taxon>Pseudomonadati</taxon>
        <taxon>Pseudomonadota</taxon>
        <taxon>Alphaproteobacteria</taxon>
        <taxon>Hyphomicrobiales</taxon>
        <taxon>Methylobacteriaceae</taxon>
        <taxon>Methylobacterium</taxon>
    </lineage>
</organism>
<dbReference type="Proteomes" id="UP001157440">
    <property type="component" value="Unassembled WGS sequence"/>
</dbReference>
<dbReference type="AlphaFoldDB" id="A0AA37TKB6"/>
<sequence>MSPDDLCGNLLLAALRPQDRALLAPYMDLRECRRGDVLFEVDQDVTHITFPVGQSVAALVIVLRNGRSVETAAVGHEGAIGGVVSQGSLPAFSQAVVQVGGPVLRMPAARLQAIKGESQPLRNLFTRYSDCLLAQVLQSVACNASHPIEERCARWLLALQDRLGGDTLPITHEMLAELLGVQRSYLTRTLRDMQHRGLVKVRRGRITVCNRADMEQAACECHGTIKRHFQRVLGALYSPGGTLLQLRPSDVDEGARRAS</sequence>
<comment type="caution">
    <text evidence="5">The sequence shown here is derived from an EMBL/GenBank/DDBJ whole genome shotgun (WGS) entry which is preliminary data.</text>
</comment>
<dbReference type="PROSITE" id="PS51063">
    <property type="entry name" value="HTH_CRP_2"/>
    <property type="match status" value="1"/>
</dbReference>
<evidence type="ECO:0000259" key="4">
    <source>
        <dbReference type="PROSITE" id="PS51063"/>
    </source>
</evidence>
<keyword evidence="3" id="KW-0804">Transcription</keyword>
<accession>A0AA37TKB6</accession>
<keyword evidence="2" id="KW-0238">DNA-binding</keyword>
<reference evidence="6" key="1">
    <citation type="journal article" date="2019" name="Int. J. Syst. Evol. Microbiol.">
        <title>The Global Catalogue of Microorganisms (GCM) 10K type strain sequencing project: providing services to taxonomists for standard genome sequencing and annotation.</title>
        <authorList>
            <consortium name="The Broad Institute Genomics Platform"/>
            <consortium name="The Broad Institute Genome Sequencing Center for Infectious Disease"/>
            <person name="Wu L."/>
            <person name="Ma J."/>
        </authorList>
    </citation>
    <scope>NUCLEOTIDE SEQUENCE [LARGE SCALE GENOMIC DNA]</scope>
    <source>
        <strain evidence="6">NBRC 103632</strain>
    </source>
</reference>
<dbReference type="InterPro" id="IPR036390">
    <property type="entry name" value="WH_DNA-bd_sf"/>
</dbReference>
<dbReference type="GO" id="GO:0003700">
    <property type="term" value="F:DNA-binding transcription factor activity"/>
    <property type="evidence" value="ECO:0007669"/>
    <property type="project" value="TreeGrafter"/>
</dbReference>
<keyword evidence="6" id="KW-1185">Reference proteome</keyword>
<dbReference type="InterPro" id="IPR050397">
    <property type="entry name" value="Env_Response_Regulators"/>
</dbReference>
<proteinExistence type="predicted"/>
<gene>
    <name evidence="5" type="ORF">GCM10007890_33090</name>
</gene>
<keyword evidence="1" id="KW-0805">Transcription regulation</keyword>